<name>A0A6A4HXB0_9AGAR</name>
<accession>A0A6A4HXB0</accession>
<protein>
    <recommendedName>
        <fullName evidence="3">F-box domain-containing protein</fullName>
    </recommendedName>
</protein>
<reference evidence="1" key="1">
    <citation type="journal article" date="2019" name="Environ. Microbiol.">
        <title>Fungal ecological strategies reflected in gene transcription - a case study of two litter decomposers.</title>
        <authorList>
            <person name="Barbi F."/>
            <person name="Kohler A."/>
            <person name="Barry K."/>
            <person name="Baskaran P."/>
            <person name="Daum C."/>
            <person name="Fauchery L."/>
            <person name="Ihrmark K."/>
            <person name="Kuo A."/>
            <person name="LaButti K."/>
            <person name="Lipzen A."/>
            <person name="Morin E."/>
            <person name="Grigoriev I.V."/>
            <person name="Henrissat B."/>
            <person name="Lindahl B."/>
            <person name="Martin F."/>
        </authorList>
    </citation>
    <scope>NUCLEOTIDE SEQUENCE</scope>
    <source>
        <strain evidence="1">JB14</strain>
    </source>
</reference>
<dbReference type="AlphaFoldDB" id="A0A6A4HXB0"/>
<evidence type="ECO:0008006" key="3">
    <source>
        <dbReference type="Google" id="ProtNLM"/>
    </source>
</evidence>
<gene>
    <name evidence="1" type="ORF">BT96DRAFT_522616</name>
</gene>
<organism evidence="1 2">
    <name type="scientific">Gymnopus androsaceus JB14</name>
    <dbReference type="NCBI Taxonomy" id="1447944"/>
    <lineage>
        <taxon>Eukaryota</taxon>
        <taxon>Fungi</taxon>
        <taxon>Dikarya</taxon>
        <taxon>Basidiomycota</taxon>
        <taxon>Agaricomycotina</taxon>
        <taxon>Agaricomycetes</taxon>
        <taxon>Agaricomycetidae</taxon>
        <taxon>Agaricales</taxon>
        <taxon>Marasmiineae</taxon>
        <taxon>Omphalotaceae</taxon>
        <taxon>Gymnopus</taxon>
    </lineage>
</organism>
<proteinExistence type="predicted"/>
<evidence type="ECO:0000313" key="1">
    <source>
        <dbReference type="EMBL" id="KAE9402866.1"/>
    </source>
</evidence>
<evidence type="ECO:0000313" key="2">
    <source>
        <dbReference type="Proteomes" id="UP000799118"/>
    </source>
</evidence>
<keyword evidence="2" id="KW-1185">Reference proteome</keyword>
<dbReference type="Proteomes" id="UP000799118">
    <property type="component" value="Unassembled WGS sequence"/>
</dbReference>
<dbReference type="OrthoDB" id="3057283at2759"/>
<dbReference type="EMBL" id="ML769431">
    <property type="protein sequence ID" value="KAE9402866.1"/>
    <property type="molecule type" value="Genomic_DNA"/>
</dbReference>
<sequence>MYINVEKMNHLIINSPASSWISLPGQKLMSVCARWREIAKSCKDLWTHIFLGLYSVANADTNRRITAALQWCMDHAGPTAPLDIMLEWYLSDDTEKSVFCELLYSQASRWRNLTITSESIDLATLFPSLFEGEAPNFPLLEVIHSDGCLNLGRFHKAQKLHELSLSYPPDMDADGPVFPWTQIKTLNLDCRHQDVVSVSPSIFPELESLSYNFLSVSFEIPDFPPHTLDALRSFSFTSTYGLARALENLLEPACYPALERMVIDLSPYKFRRYNVPAVVGLDLEEMVWPDAK</sequence>